<comment type="caution">
    <text evidence="2">The sequence shown here is derived from an EMBL/GenBank/DDBJ whole genome shotgun (WGS) entry which is preliminary data.</text>
</comment>
<feature type="compositionally biased region" description="Basic residues" evidence="1">
    <location>
        <begin position="1"/>
        <end position="10"/>
    </location>
</feature>
<proteinExistence type="predicted"/>
<dbReference type="Proteomes" id="UP000216004">
    <property type="component" value="Unassembled WGS sequence"/>
</dbReference>
<reference evidence="2 3" key="1">
    <citation type="journal article" date="2017" name="BMC Genomics">
        <title>Comparative genomic and phylogenomic analyses of the Bifidobacteriaceae family.</title>
        <authorList>
            <person name="Lugli G.A."/>
            <person name="Milani C."/>
            <person name="Turroni F."/>
            <person name="Duranti S."/>
            <person name="Mancabelli L."/>
            <person name="Mangifesta M."/>
            <person name="Ferrario C."/>
            <person name="Modesto M."/>
            <person name="Mattarelli P."/>
            <person name="Jiri K."/>
            <person name="van Sinderen D."/>
            <person name="Ventura M."/>
        </authorList>
    </citation>
    <scope>NUCLEOTIDE SEQUENCE [LARGE SCALE GENOMIC DNA]</scope>
    <source>
        <strain evidence="2 3">DSM 22924</strain>
    </source>
</reference>
<protein>
    <submittedName>
        <fullName evidence="2">Uncharacterized protein</fullName>
    </submittedName>
</protein>
<sequence length="351" mass="40240">MSNTSRKPKHSPGGTGGQYDYKSHDISDLPVLNNPKSKRNRISLYNELDSHDKQWRWLASNLRATQPGLSADYRDQPVCTPEQEMALVEQALGSNDQPGPLVRELNKFLLNVSDAQREAERYLFERLAGLRQAIAIDPTRCYSPQLVASAVKAPVKIQRVLRLPPWNLTEHKMRVGLRYQQRVQQWQIDHHTRGLPPSHIRDQLWDENMMEFINDKIVRGVSFGGGMRLSDGRNANPHTKRPDSVKRLPDGRVYNGRKDFEVMFKRGQQVLRGERVNDLLSAGVEQKVEVQEDIPSIGVEPSAEAKLDLQALFNEVFAKDLDRKKVAKSLHLNPKMVEQWHNEWMMQNSDA</sequence>
<organism evidence="2 3">
    <name type="scientific">Bombiscardovia coagulans</name>
    <dbReference type="NCBI Taxonomy" id="686666"/>
    <lineage>
        <taxon>Bacteria</taxon>
        <taxon>Bacillati</taxon>
        <taxon>Actinomycetota</taxon>
        <taxon>Actinomycetes</taxon>
        <taxon>Bifidobacteriales</taxon>
        <taxon>Bifidobacteriaceae</taxon>
        <taxon>Bombiscardovia</taxon>
    </lineage>
</organism>
<dbReference type="EMBL" id="MWWS01000004">
    <property type="protein sequence ID" value="OZG49869.1"/>
    <property type="molecule type" value="Genomic_DNA"/>
</dbReference>
<keyword evidence="3" id="KW-1185">Reference proteome</keyword>
<dbReference type="AlphaFoldDB" id="A0A261ESN5"/>
<feature type="region of interest" description="Disordered" evidence="1">
    <location>
        <begin position="228"/>
        <end position="250"/>
    </location>
</feature>
<feature type="region of interest" description="Disordered" evidence="1">
    <location>
        <begin position="1"/>
        <end position="34"/>
    </location>
</feature>
<accession>A0A261ESN5</accession>
<evidence type="ECO:0000313" key="2">
    <source>
        <dbReference type="EMBL" id="OZG49869.1"/>
    </source>
</evidence>
<gene>
    <name evidence="2" type="ORF">BOCO_0386</name>
</gene>
<evidence type="ECO:0000313" key="3">
    <source>
        <dbReference type="Proteomes" id="UP000216004"/>
    </source>
</evidence>
<feature type="compositionally biased region" description="Basic and acidic residues" evidence="1">
    <location>
        <begin position="240"/>
        <end position="250"/>
    </location>
</feature>
<evidence type="ECO:0000256" key="1">
    <source>
        <dbReference type="SAM" id="MobiDB-lite"/>
    </source>
</evidence>
<name>A0A261ESN5_9BIFI</name>
<dbReference type="OrthoDB" id="3243103at2"/>
<dbReference type="RefSeq" id="WP_094722432.1">
    <property type="nucleotide sequence ID" value="NZ_MWWS01000004.1"/>
</dbReference>